<protein>
    <submittedName>
        <fullName evidence="1">Uncharacterized protein</fullName>
    </submittedName>
</protein>
<reference evidence="1" key="1">
    <citation type="submission" date="2021-01" db="EMBL/GenBank/DDBJ databases">
        <authorList>
            <person name="Corre E."/>
            <person name="Pelletier E."/>
            <person name="Niang G."/>
            <person name="Scheremetjew M."/>
            <person name="Finn R."/>
            <person name="Kale V."/>
            <person name="Holt S."/>
            <person name="Cochrane G."/>
            <person name="Meng A."/>
            <person name="Brown T."/>
            <person name="Cohen L."/>
        </authorList>
    </citation>
    <scope>NUCLEOTIDE SEQUENCE</scope>
    <source>
        <strain evidence="1">UTEX LB 985</strain>
    </source>
</reference>
<gene>
    <name evidence="1" type="ORF">CBRE1094_LOCUS25679</name>
</gene>
<accession>A0A7S2H9S1</accession>
<organism evidence="1">
    <name type="scientific">Haptolina brevifila</name>
    <dbReference type="NCBI Taxonomy" id="156173"/>
    <lineage>
        <taxon>Eukaryota</taxon>
        <taxon>Haptista</taxon>
        <taxon>Haptophyta</taxon>
        <taxon>Prymnesiophyceae</taxon>
        <taxon>Prymnesiales</taxon>
        <taxon>Prymnesiaceae</taxon>
        <taxon>Haptolina</taxon>
    </lineage>
</organism>
<dbReference type="EMBL" id="HBGU01047202">
    <property type="protein sequence ID" value="CAD9484060.1"/>
    <property type="molecule type" value="Transcribed_RNA"/>
</dbReference>
<sequence length="110" mass="11803">MVSAFMLHQDEKKFFFCGALAAGSRLTISAGLLVCSAETCCFYAHTQSHYLRGCLFSHQRAVTTSLATHGIASMLTIENRCGLEVHSHCARDFHVAPSPADGLSPVPFGG</sequence>
<name>A0A7S2H9S1_9EUKA</name>
<dbReference type="AlphaFoldDB" id="A0A7S2H9S1"/>
<evidence type="ECO:0000313" key="1">
    <source>
        <dbReference type="EMBL" id="CAD9484060.1"/>
    </source>
</evidence>
<proteinExistence type="predicted"/>